<feature type="domain" description="Poly A polymerase head" evidence="6">
    <location>
        <begin position="98"/>
        <end position="227"/>
    </location>
</feature>
<evidence type="ECO:0000259" key="7">
    <source>
        <dbReference type="Pfam" id="PF12627"/>
    </source>
</evidence>
<keyword evidence="4" id="KW-0694">RNA-binding</keyword>
<dbReference type="Pfam" id="PF12627">
    <property type="entry name" value="PolyA_pol_RNAbd"/>
    <property type="match status" value="1"/>
</dbReference>
<reference evidence="8" key="1">
    <citation type="submission" date="2018-08" db="EMBL/GenBank/DDBJ databases">
        <authorList>
            <person name="Rossello M."/>
        </authorList>
    </citation>
    <scope>NUCLEOTIDE SEQUENCE [LARGE SCALE GENOMIC DNA]</scope>
    <source>
        <strain evidence="8">cv. Chinese Spring</strain>
    </source>
</reference>
<dbReference type="Gramene" id="TraesCLE_scaffold_098191_01G000100.1">
    <property type="protein sequence ID" value="TraesCLE_scaffold_098191_01G000100.1"/>
    <property type="gene ID" value="TraesCLE_scaffold_098191_01G000100"/>
</dbReference>
<dbReference type="Gene3D" id="3.30.460.10">
    <property type="entry name" value="Beta Polymerase, domain 2"/>
    <property type="match status" value="1"/>
</dbReference>
<evidence type="ECO:0000256" key="1">
    <source>
        <dbReference type="ARBA" id="ARBA00007265"/>
    </source>
</evidence>
<dbReference type="GeneID" id="123093606"/>
<organism evidence="8">
    <name type="scientific">Triticum aestivum</name>
    <name type="common">Wheat</name>
    <dbReference type="NCBI Taxonomy" id="4565"/>
    <lineage>
        <taxon>Eukaryota</taxon>
        <taxon>Viridiplantae</taxon>
        <taxon>Streptophyta</taxon>
        <taxon>Embryophyta</taxon>
        <taxon>Tracheophyta</taxon>
        <taxon>Spermatophyta</taxon>
        <taxon>Magnoliopsida</taxon>
        <taxon>Liliopsida</taxon>
        <taxon>Poales</taxon>
        <taxon>Poaceae</taxon>
        <taxon>BOP clade</taxon>
        <taxon>Pooideae</taxon>
        <taxon>Triticodae</taxon>
        <taxon>Triticeae</taxon>
        <taxon>Triticinae</taxon>
        <taxon>Triticum</taxon>
    </lineage>
</organism>
<dbReference type="Pfam" id="PF01743">
    <property type="entry name" value="PolyA_pol"/>
    <property type="match status" value="1"/>
</dbReference>
<evidence type="ECO:0000313" key="8">
    <source>
        <dbReference type="EnsemblPlants" id="TraesCS4B02G326000.1"/>
    </source>
</evidence>
<dbReference type="CDD" id="cd05398">
    <property type="entry name" value="NT_ClassII-CCAase"/>
    <property type="match status" value="1"/>
</dbReference>
<dbReference type="Gene3D" id="1.10.3090.10">
    <property type="entry name" value="cca-adding enzyme, domain 2"/>
    <property type="match status" value="1"/>
</dbReference>
<dbReference type="GO" id="GO:0005739">
    <property type="term" value="C:mitochondrion"/>
    <property type="evidence" value="ECO:0000318"/>
    <property type="project" value="GO_Central"/>
</dbReference>
<dbReference type="Gramene" id="TraesLDM4B03G02387740.1">
    <property type="protein sequence ID" value="TraesLDM4B03G02387740.1"/>
    <property type="gene ID" value="TraesLDM4B03G02387740"/>
</dbReference>
<feature type="region of interest" description="Disordered" evidence="5">
    <location>
        <begin position="39"/>
        <end position="58"/>
    </location>
</feature>
<dbReference type="PANTHER" id="PTHR43051">
    <property type="entry name" value="POLYNUCLEOTIDE ADENYLYLTRANSFERASE FAMILY PROTEIN"/>
    <property type="match status" value="1"/>
</dbReference>
<feature type="domain" description="tRNA nucleotidyltransferase/poly(A) polymerase RNA and SrmB- binding" evidence="7">
    <location>
        <begin position="255"/>
        <end position="317"/>
    </location>
</feature>
<evidence type="ECO:0000256" key="5">
    <source>
        <dbReference type="SAM" id="MobiDB-lite"/>
    </source>
</evidence>
<dbReference type="Gramene" id="TraesWEE_scaffold_121306_01G000100.1">
    <property type="protein sequence ID" value="TraesWEE_scaffold_121306_01G000100.1"/>
    <property type="gene ID" value="TraesWEE_scaffold_121306_01G000100"/>
</dbReference>
<dbReference type="Gramene" id="TraesJAG4B03G02384630.1">
    <property type="protein sequence ID" value="TraesJAG4B03G02384630.1"/>
    <property type="gene ID" value="TraesJAG4B03G02384630"/>
</dbReference>
<dbReference type="Gramene" id="TraesCS4B02G326000.1">
    <property type="protein sequence ID" value="TraesCS4B02G326000.1"/>
    <property type="gene ID" value="TraesCS4B02G326000"/>
</dbReference>
<dbReference type="Gramene" id="TraesROB_scaffold_136096_01G000100.1">
    <property type="protein sequence ID" value="TraesROB_scaffold_136096_01G000100.1"/>
    <property type="gene ID" value="TraesROB_scaffold_136096_01G000100"/>
</dbReference>
<keyword evidence="3" id="KW-0547">Nucleotide-binding</keyword>
<dbReference type="PaxDb" id="4565-Traes_4BL_7ABC19E19.1"/>
<keyword evidence="2 4" id="KW-0808">Transferase</keyword>
<dbReference type="InterPro" id="IPR002646">
    <property type="entry name" value="PolA_pol_head_dom"/>
</dbReference>
<dbReference type="Gramene" id="TraesJUL4B03G02405760.1">
    <property type="protein sequence ID" value="TraesJUL4B03G02405760.1"/>
    <property type="gene ID" value="TraesJUL4B03G02405760"/>
</dbReference>
<gene>
    <name evidence="8" type="primary">LOC123093606</name>
</gene>
<dbReference type="Gramene" id="TraesMAC4B03G02385570.1">
    <property type="protein sequence ID" value="TraesMAC4B03G02385570.1"/>
    <property type="gene ID" value="TraesMAC4B03G02385570"/>
</dbReference>
<dbReference type="InterPro" id="IPR043519">
    <property type="entry name" value="NT_sf"/>
</dbReference>
<evidence type="ECO:0000259" key="6">
    <source>
        <dbReference type="Pfam" id="PF01743"/>
    </source>
</evidence>
<evidence type="ECO:0000256" key="3">
    <source>
        <dbReference type="ARBA" id="ARBA00022741"/>
    </source>
</evidence>
<dbReference type="Gramene" id="TraesNOR4B03G02404560.1">
    <property type="protein sequence ID" value="TraesNOR4B03G02404560.1"/>
    <property type="gene ID" value="TraesNOR4B03G02404560"/>
</dbReference>
<dbReference type="GO" id="GO:0000166">
    <property type="term" value="F:nucleotide binding"/>
    <property type="evidence" value="ECO:0007669"/>
    <property type="project" value="UniProtKB-KW"/>
</dbReference>
<dbReference type="PANTHER" id="PTHR43051:SF1">
    <property type="entry name" value="POLYNUCLEOTIDE ADENYLYLTRANSFERASE FAMILY PROTEIN"/>
    <property type="match status" value="1"/>
</dbReference>
<dbReference type="Gramene" id="TraesPARA_EIv1.0_1390780.1">
    <property type="protein sequence ID" value="TraesPARA_EIv1.0_1390780.1.CDS"/>
    <property type="gene ID" value="TraesPARA_EIv1.0_1390780"/>
</dbReference>
<reference evidence="8" key="2">
    <citation type="submission" date="2018-10" db="UniProtKB">
        <authorList>
            <consortium name="EnsemblPlants"/>
        </authorList>
    </citation>
    <scope>IDENTIFICATION</scope>
</reference>
<dbReference type="OMA" id="KFARENT"/>
<dbReference type="EnsemblPlants" id="TraesCS4B02G326000.1">
    <property type="protein sequence ID" value="TraesCS4B02G326000.1"/>
    <property type="gene ID" value="TraesCS4B02G326000"/>
</dbReference>
<sequence length="558" mass="61787">MTAVRRCTDLSSLPSPAPLLSRLSSAASRLLQIRKYGSRKEDGGGLRKGRSSSASRPGFIDPSSWKHFDSRTVGIPVGAIPRNCMAVLQMLKRKGFEAYLVGGCVRDLLLKRAPKDFDVITTASLKEIKKHVFPRCFIVGKRFPICLVRWRGSLFEVSSFKTNTTQVKGNENVNCSEETDGHDEVDILRWKDSLRRDFTVNSLFFNPFNHRVYDYVNGVKDLRKNKVCTVIPAHVSFKEDPARILRGLRVAARLGFQFSSETSTAIRDLSPSIINIDKTRLAMEMKYMLSYGAAESSIRLLRKYGLLDILLPFQAAYLSDQLKGKSSDRGLMLMNLLANLDKFFSADRPCHCSLWLALLAFHNALINSPQDAQVIKAFAALMHFGTWDSAIEFLNEDVGAPVTYVPEAFGPSGAKVDNLMERTSHLASLVKSSVDTLTCLNTLKQSVVRYPGASQFSGLVFVSVREKGRVLGIFNGLDSDLTSYDERRGMHGIDYKLLEDGVTAEVRFVLGKVIMDTMSAESPCASTDDAAALPRPAADVTDANHCLLSTLFHSGESD</sequence>
<dbReference type="KEGG" id="taes:123093606"/>
<dbReference type="Gramene" id="TraesCS4B03G0844700.1">
    <property type="protein sequence ID" value="TraesCS4B03G0844700.1.CDS"/>
    <property type="gene ID" value="TraesCS4B03G0844700"/>
</dbReference>
<dbReference type="Gramene" id="TraesCAD_scaffold_149128_01G000100.1">
    <property type="protein sequence ID" value="TraesCAD_scaffold_149128_01G000100.1"/>
    <property type="gene ID" value="TraesCAD_scaffold_149128_01G000100"/>
</dbReference>
<dbReference type="SUPFAM" id="SSF81301">
    <property type="entry name" value="Nucleotidyltransferase"/>
    <property type="match status" value="1"/>
</dbReference>
<dbReference type="RefSeq" id="XP_044371533.1">
    <property type="nucleotide sequence ID" value="XM_044515598.1"/>
</dbReference>
<accession>A0A3B6IWF1</accession>
<protein>
    <recommendedName>
        <fullName evidence="10">Poly A polymerase head domain-containing protein</fullName>
    </recommendedName>
</protein>
<dbReference type="GO" id="GO:0097222">
    <property type="term" value="P:mitochondrial mRNA polyadenylation"/>
    <property type="evidence" value="ECO:0000318"/>
    <property type="project" value="GO_Central"/>
</dbReference>
<dbReference type="OrthoDB" id="445712at2759"/>
<dbReference type="GO" id="GO:0001680">
    <property type="term" value="P:tRNA 3'-terminal CCA addition"/>
    <property type="evidence" value="ECO:0007669"/>
    <property type="project" value="UniProtKB-ARBA"/>
</dbReference>
<dbReference type="InterPro" id="IPR032828">
    <property type="entry name" value="PolyA_RNA-bd"/>
</dbReference>
<dbReference type="GO" id="GO:0003723">
    <property type="term" value="F:RNA binding"/>
    <property type="evidence" value="ECO:0007669"/>
    <property type="project" value="UniProtKB-KW"/>
</dbReference>
<dbReference type="Gramene" id="TraesARI4B03G02423750.1">
    <property type="protein sequence ID" value="TraesARI4B03G02423750.1"/>
    <property type="gene ID" value="TraesARI4B03G02423750"/>
</dbReference>
<evidence type="ECO:0000256" key="4">
    <source>
        <dbReference type="RuleBase" id="RU003953"/>
    </source>
</evidence>
<dbReference type="SMR" id="A0A3B6IWF1"/>
<dbReference type="Gramene" id="TraesRN4B0100875300.1">
    <property type="protein sequence ID" value="TraesRN4B0100875300.1"/>
    <property type="gene ID" value="TraesRN4B0100875300"/>
</dbReference>
<keyword evidence="9" id="KW-1185">Reference proteome</keyword>
<dbReference type="GO" id="GO:0016779">
    <property type="term" value="F:nucleotidyltransferase activity"/>
    <property type="evidence" value="ECO:0007669"/>
    <property type="project" value="InterPro"/>
</dbReference>
<dbReference type="AlphaFoldDB" id="A0A3B6IWF1"/>
<dbReference type="InterPro" id="IPR052191">
    <property type="entry name" value="tRNA_ntf/polyA_polymerase_I"/>
</dbReference>
<evidence type="ECO:0000313" key="9">
    <source>
        <dbReference type="Proteomes" id="UP000019116"/>
    </source>
</evidence>
<dbReference type="Gramene" id="TraesSYM4B03G02413620.1">
    <property type="protein sequence ID" value="TraesSYM4B03G02413620.1"/>
    <property type="gene ID" value="TraesSYM4B03G02413620"/>
</dbReference>
<evidence type="ECO:0000256" key="2">
    <source>
        <dbReference type="ARBA" id="ARBA00022679"/>
    </source>
</evidence>
<name>A0A3B6IWF1_WHEAT</name>
<evidence type="ECO:0008006" key="10">
    <source>
        <dbReference type="Google" id="ProtNLM"/>
    </source>
</evidence>
<dbReference type="Proteomes" id="UP000019116">
    <property type="component" value="Chromosome 4B"/>
</dbReference>
<dbReference type="Gramene" id="TraesSTA4B03G02381270.1">
    <property type="protein sequence ID" value="TraesSTA4B03G02381270.1"/>
    <property type="gene ID" value="TraesSTA4B03G02381270"/>
</dbReference>
<dbReference type="SUPFAM" id="SSF81891">
    <property type="entry name" value="Poly A polymerase C-terminal region-like"/>
    <property type="match status" value="1"/>
</dbReference>
<comment type="similarity">
    <text evidence="1 4">Belongs to the tRNA nucleotidyltransferase/poly(A) polymerase family.</text>
</comment>
<dbReference type="Gramene" id="TraesLAC4B03G02339840.1">
    <property type="protein sequence ID" value="TraesLAC4B03G02339840.1"/>
    <property type="gene ID" value="TraesLAC4B03G02339840"/>
</dbReference>
<dbReference type="STRING" id="4565.A0A3B6IWF1"/>
<proteinExistence type="inferred from homology"/>